<comment type="caution">
    <text evidence="2">The sequence shown here is derived from an EMBL/GenBank/DDBJ whole genome shotgun (WGS) entry which is preliminary data.</text>
</comment>
<feature type="domain" description="Aminoglycoside phosphotransferase" evidence="1">
    <location>
        <begin position="55"/>
        <end position="330"/>
    </location>
</feature>
<protein>
    <recommendedName>
        <fullName evidence="1">Aminoglycoside phosphotransferase domain-containing protein</fullName>
    </recommendedName>
</protein>
<name>A0A428S119_9HYPO</name>
<dbReference type="InterPro" id="IPR051678">
    <property type="entry name" value="AGP_Transferase"/>
</dbReference>
<dbReference type="AlphaFoldDB" id="A0A428S119"/>
<dbReference type="Pfam" id="PF01636">
    <property type="entry name" value="APH"/>
    <property type="match status" value="1"/>
</dbReference>
<dbReference type="PANTHER" id="PTHR21310">
    <property type="entry name" value="AMINOGLYCOSIDE PHOSPHOTRANSFERASE-RELATED-RELATED"/>
    <property type="match status" value="1"/>
</dbReference>
<keyword evidence="3" id="KW-1185">Reference proteome</keyword>
<accession>A0A428S119</accession>
<dbReference type="SUPFAM" id="SSF56112">
    <property type="entry name" value="Protein kinase-like (PK-like)"/>
    <property type="match status" value="1"/>
</dbReference>
<evidence type="ECO:0000313" key="3">
    <source>
        <dbReference type="Proteomes" id="UP000287144"/>
    </source>
</evidence>
<dbReference type="PANTHER" id="PTHR21310:SF37">
    <property type="entry name" value="AMINOGLYCOSIDE PHOSPHOTRANSFERASE DOMAIN-CONTAINING PROTEIN"/>
    <property type="match status" value="1"/>
</dbReference>
<dbReference type="InterPro" id="IPR002575">
    <property type="entry name" value="Aminoglycoside_PTrfase"/>
</dbReference>
<proteinExistence type="predicted"/>
<evidence type="ECO:0000259" key="1">
    <source>
        <dbReference type="Pfam" id="PF01636"/>
    </source>
</evidence>
<evidence type="ECO:0000313" key="2">
    <source>
        <dbReference type="EMBL" id="RSL83531.1"/>
    </source>
</evidence>
<reference evidence="2 3" key="1">
    <citation type="submission" date="2017-06" db="EMBL/GenBank/DDBJ databases">
        <title>Comparative genomic analysis of Ambrosia Fusariam Clade fungi.</title>
        <authorList>
            <person name="Stajich J.E."/>
            <person name="Carrillo J."/>
            <person name="Kijimoto T."/>
            <person name="Eskalen A."/>
            <person name="O'Donnell K."/>
            <person name="Kasson M."/>
        </authorList>
    </citation>
    <scope>NUCLEOTIDE SEQUENCE [LARGE SCALE GENOMIC DNA]</scope>
    <source>
        <strain evidence="2 3">NRRL62579</strain>
    </source>
</reference>
<gene>
    <name evidence="2" type="ORF">CEP52_016692</name>
</gene>
<organism evidence="2 3">
    <name type="scientific">Fusarium oligoseptatum</name>
    <dbReference type="NCBI Taxonomy" id="2604345"/>
    <lineage>
        <taxon>Eukaryota</taxon>
        <taxon>Fungi</taxon>
        <taxon>Dikarya</taxon>
        <taxon>Ascomycota</taxon>
        <taxon>Pezizomycotina</taxon>
        <taxon>Sordariomycetes</taxon>
        <taxon>Hypocreomycetidae</taxon>
        <taxon>Hypocreales</taxon>
        <taxon>Nectriaceae</taxon>
        <taxon>Fusarium</taxon>
        <taxon>Fusarium solani species complex</taxon>
    </lineage>
</organism>
<dbReference type="Gene3D" id="1.10.510.10">
    <property type="entry name" value="Transferase(Phosphotransferase) domain 1"/>
    <property type="match status" value="1"/>
</dbReference>
<dbReference type="Proteomes" id="UP000287144">
    <property type="component" value="Unassembled WGS sequence"/>
</dbReference>
<dbReference type="InterPro" id="IPR011009">
    <property type="entry name" value="Kinase-like_dom_sf"/>
</dbReference>
<sequence>MALLAVNYDAITYAEGTDAYRIWNKSLTEEHLRGLEPFVSDHVHGRGPAKFTGGISDGSYNRVVRFSFDSDGNDVALKFPKPGHAAAAIAQEKIADEAAWMHFLKEETSIPLPHVYSHGTLPDNNPSSLDLPYILMDWVPGDNLREFLKSEPSDELRFRIYRQLASFYLGPHRLPLKGIGSVAKDEATGGWAITKRPLTIDMHQFAIGIHEFPTDTWPSGPLESSSDYFDFVSSQHAVQLWNLRNLNALYLEQTESRQLDSSNNFNKISEMARRRYKARYGFAQLTGHFCAADENLGPFRIFNPDLNPRNFLVDPMTGKITGFIDLEFTNAMPAQFSRDPPLWLFKALPEQCLDRGYFLWFLQQYRPLLDQFLDAMKLEEQQMEYQFGETPLSTCMLDSWDTDRVWFDYAATHTDYIDAIYWEVLYKHHPGGIAPEMPDHFKADMEKYVQHTKVQLLKYEDAWAGRVRKAGQ</sequence>
<dbReference type="EMBL" id="NKCK01000376">
    <property type="protein sequence ID" value="RSL83531.1"/>
    <property type="molecule type" value="Genomic_DNA"/>
</dbReference>